<keyword evidence="2" id="KW-0793">Thylakoid</keyword>
<comment type="subcellular location">
    <subcellularLocation>
        <location evidence="1">Membrane</location>
    </subcellularLocation>
</comment>
<sequence>MVFNLRRVPTVSLVLALCLSLVACDASGNSQAASMSDNDIAIISRQSASFRLAEDRLPELAELVANRNWVFTRNLIHGPLQEVGREMLYINQHLLPEDRDQASKIAEGLKSALSELDEAAKLQDGDRLTRAYGKVVDGFVNYSKVIPVQ</sequence>
<evidence type="ECO:0000313" key="5">
    <source>
        <dbReference type="EMBL" id="APP88175.1"/>
    </source>
</evidence>
<dbReference type="InterPro" id="IPR017487">
    <property type="entry name" value="PSII_PsbQ_cyanobac"/>
</dbReference>
<dbReference type="AlphaFoldDB" id="A0A1L5YBU3"/>
<dbReference type="Pfam" id="PF05757">
    <property type="entry name" value="PsbQ"/>
    <property type="match status" value="1"/>
</dbReference>
<dbReference type="GO" id="GO:0019898">
    <property type="term" value="C:extrinsic component of membrane"/>
    <property type="evidence" value="ECO:0007669"/>
    <property type="project" value="InterPro"/>
</dbReference>
<dbReference type="GO" id="GO:0005509">
    <property type="term" value="F:calcium ion binding"/>
    <property type="evidence" value="ECO:0007669"/>
    <property type="project" value="InterPro"/>
</dbReference>
<evidence type="ECO:0000313" key="6">
    <source>
        <dbReference type="EMBL" id="AQX44942.1"/>
    </source>
</evidence>
<dbReference type="InterPro" id="IPR023222">
    <property type="entry name" value="PsbQ-like_dom_sf"/>
</dbReference>
<evidence type="ECO:0008006" key="9">
    <source>
        <dbReference type="Google" id="ProtNLM"/>
    </source>
</evidence>
<evidence type="ECO:0000256" key="4">
    <source>
        <dbReference type="SAM" id="SignalP"/>
    </source>
</evidence>
<dbReference type="SUPFAM" id="SSF101112">
    <property type="entry name" value="Oxygen-evolving enhancer protein 3"/>
    <property type="match status" value="1"/>
</dbReference>
<protein>
    <recommendedName>
        <fullName evidence="9">Photosystem II protein PsbQ</fullName>
    </recommendedName>
</protein>
<dbReference type="GO" id="GO:0009523">
    <property type="term" value="C:photosystem II"/>
    <property type="evidence" value="ECO:0007669"/>
    <property type="project" value="InterPro"/>
</dbReference>
<accession>A0A1L5YBU3</accession>
<keyword evidence="3" id="KW-0472">Membrane</keyword>
<evidence type="ECO:0000313" key="7">
    <source>
        <dbReference type="EMBL" id="BBL86156.1"/>
    </source>
</evidence>
<gene>
    <name evidence="7" type="primary">MYN1_Chr_339</name>
    <name evidence="5" type="ORF">PCKR_389</name>
    <name evidence="6" type="ORF">PFK_389</name>
    <name evidence="7" type="ORF">PMYN1_Chma347</name>
</gene>
<name>A0A1L5YBU3_9EUKA</name>
<proteinExistence type="predicted"/>
<feature type="chain" id="PRO_5011897124" description="Photosystem II protein PsbQ" evidence="4">
    <location>
        <begin position="25"/>
        <end position="149"/>
    </location>
</feature>
<organism evidence="5">
    <name type="scientific">Paulinella micropora</name>
    <dbReference type="NCBI Taxonomy" id="1928728"/>
    <lineage>
        <taxon>Eukaryota</taxon>
        <taxon>Sar</taxon>
        <taxon>Rhizaria</taxon>
        <taxon>Cercozoa</taxon>
        <taxon>Imbricatea</taxon>
        <taxon>Silicofilosea</taxon>
        <taxon>Euglyphida</taxon>
        <taxon>Paulinellidae</taxon>
        <taxon>Paulinella</taxon>
    </lineage>
</organism>
<keyword evidence="5" id="KW-0934">Plastid</keyword>
<dbReference type="Gene3D" id="1.20.120.290">
    <property type="entry name" value="Oxygen-evolving enhancer protein 3 (PsbQ), four-helix up-down bundle"/>
    <property type="match status" value="1"/>
</dbReference>
<evidence type="ECO:0000313" key="8">
    <source>
        <dbReference type="Proteomes" id="UP000503178"/>
    </source>
</evidence>
<reference evidence="5" key="1">
    <citation type="journal article" date="2017" name="Protist">
        <title>Diversity of the Photosynthetic Paulinella Species, with the Description of Paulinella micropora sp. nov. and the Chromatophore Genome Sequence for strain KR01.</title>
        <authorList>
            <person name="Lhee D."/>
            <person name="Yang E.C."/>
            <person name="Kim J.I."/>
            <person name="Nakayama T."/>
            <person name="Zuccarello G."/>
            <person name="Andersen R.A."/>
            <person name="Yoon H.S."/>
        </authorList>
    </citation>
    <scope>NUCLEOTIDE SEQUENCE</scope>
    <source>
        <strain evidence="6">FK01</strain>
        <strain evidence="5">KR01</strain>
    </source>
</reference>
<keyword evidence="8" id="KW-1185">Reference proteome</keyword>
<dbReference type="EMBL" id="KY124271">
    <property type="protein sequence ID" value="AQX44942.1"/>
    <property type="molecule type" value="Genomic_DNA"/>
</dbReference>
<evidence type="ECO:0000256" key="1">
    <source>
        <dbReference type="ARBA" id="ARBA00004370"/>
    </source>
</evidence>
<dbReference type="InterPro" id="IPR008797">
    <property type="entry name" value="PSII_PsbQ"/>
</dbReference>
<dbReference type="NCBIfam" id="TIGR03042">
    <property type="entry name" value="PS_II_psbQ_bact"/>
    <property type="match status" value="1"/>
</dbReference>
<dbReference type="GO" id="GO:0015979">
    <property type="term" value="P:photosynthesis"/>
    <property type="evidence" value="ECO:0007669"/>
    <property type="project" value="InterPro"/>
</dbReference>
<dbReference type="EMBL" id="LC490351">
    <property type="protein sequence ID" value="BBL86156.1"/>
    <property type="molecule type" value="Genomic_DNA"/>
</dbReference>
<dbReference type="EMBL" id="KX897545">
    <property type="protein sequence ID" value="APP88175.1"/>
    <property type="molecule type" value="Genomic_DNA"/>
</dbReference>
<evidence type="ECO:0000256" key="3">
    <source>
        <dbReference type="ARBA" id="ARBA00023136"/>
    </source>
</evidence>
<reference evidence="7 8" key="2">
    <citation type="submission" date="2019-06" db="EMBL/GenBank/DDBJ databases">
        <title>A hidden player of endosymbiotic evolution: DNA virus triggered massive gene transfer.</title>
        <authorList>
            <person name="Matsuo M."/>
            <person name="Katahata A."/>
            <person name="Tachikawa M."/>
            <person name="Minakuchi Y."/>
            <person name="Noguchi H."/>
            <person name="Toyoda A."/>
            <person name="Fujiyama A."/>
            <person name="Suzuki Y."/>
            <person name="Satoh S."/>
            <person name="Nakayama T."/>
            <person name="Kamikawa R."/>
            <person name="Nomura M."/>
            <person name="Inagaki Y."/>
            <person name="Ishida K."/>
            <person name="Obokata J."/>
        </authorList>
    </citation>
    <scope>NUCLEOTIDE SEQUENCE [LARGE SCALE GENOMIC DNA]</scope>
    <source>
        <strain evidence="7 8">MYN1</strain>
    </source>
</reference>
<dbReference type="Proteomes" id="UP000503178">
    <property type="component" value="Chromatophore Pltd"/>
</dbReference>
<feature type="signal peptide" evidence="4">
    <location>
        <begin position="1"/>
        <end position="24"/>
    </location>
</feature>
<keyword evidence="4" id="KW-0732">Signal</keyword>
<geneLocation type="plastid" evidence="5"/>
<evidence type="ECO:0000256" key="2">
    <source>
        <dbReference type="ARBA" id="ARBA00023078"/>
    </source>
</evidence>
<dbReference type="PROSITE" id="PS51257">
    <property type="entry name" value="PROKAR_LIPOPROTEIN"/>
    <property type="match status" value="1"/>
</dbReference>